<gene>
    <name evidence="2" type="ORF">LCGC14_0161930</name>
</gene>
<dbReference type="InterPro" id="IPR011989">
    <property type="entry name" value="ARM-like"/>
</dbReference>
<dbReference type="Gene3D" id="1.25.10.10">
    <property type="entry name" value="Leucine-rich Repeat Variant"/>
    <property type="match status" value="1"/>
</dbReference>
<dbReference type="InterPro" id="IPR032675">
    <property type="entry name" value="LRR_dom_sf"/>
</dbReference>
<name>A0A0F9XX21_9ZZZZ</name>
<dbReference type="SMART" id="SM00368">
    <property type="entry name" value="LRR_RI"/>
    <property type="match status" value="5"/>
</dbReference>
<dbReference type="PANTHER" id="PTHR13318:SF190">
    <property type="entry name" value="PARTNER OF PAIRED, ISOFORM B"/>
    <property type="match status" value="1"/>
</dbReference>
<dbReference type="InterPro" id="IPR006553">
    <property type="entry name" value="Leu-rich_rpt_Cys-con_subtyp"/>
</dbReference>
<dbReference type="SUPFAM" id="SSF52047">
    <property type="entry name" value="RNI-like"/>
    <property type="match status" value="1"/>
</dbReference>
<proteinExistence type="predicted"/>
<organism evidence="2">
    <name type="scientific">marine sediment metagenome</name>
    <dbReference type="NCBI Taxonomy" id="412755"/>
    <lineage>
        <taxon>unclassified sequences</taxon>
        <taxon>metagenomes</taxon>
        <taxon>ecological metagenomes</taxon>
    </lineage>
</organism>
<evidence type="ECO:0008006" key="3">
    <source>
        <dbReference type="Google" id="ProtNLM"/>
    </source>
</evidence>
<feature type="region of interest" description="Disordered" evidence="1">
    <location>
        <begin position="376"/>
        <end position="399"/>
    </location>
</feature>
<dbReference type="SUPFAM" id="SSF48371">
    <property type="entry name" value="ARM repeat"/>
    <property type="match status" value="1"/>
</dbReference>
<dbReference type="InterPro" id="IPR016024">
    <property type="entry name" value="ARM-type_fold"/>
</dbReference>
<dbReference type="PANTHER" id="PTHR13318">
    <property type="entry name" value="PARTNER OF PAIRED, ISOFORM B-RELATED"/>
    <property type="match status" value="1"/>
</dbReference>
<dbReference type="Gene3D" id="3.80.10.10">
    <property type="entry name" value="Ribonuclease Inhibitor"/>
    <property type="match status" value="2"/>
</dbReference>
<dbReference type="Pfam" id="PF13646">
    <property type="entry name" value="HEAT_2"/>
    <property type="match status" value="1"/>
</dbReference>
<feature type="region of interest" description="Disordered" evidence="1">
    <location>
        <begin position="690"/>
        <end position="712"/>
    </location>
</feature>
<dbReference type="SMART" id="SM00367">
    <property type="entry name" value="LRR_CC"/>
    <property type="match status" value="3"/>
</dbReference>
<evidence type="ECO:0000256" key="1">
    <source>
        <dbReference type="SAM" id="MobiDB-lite"/>
    </source>
</evidence>
<comment type="caution">
    <text evidence="2">The sequence shown here is derived from an EMBL/GenBank/DDBJ whole genome shotgun (WGS) entry which is preliminary data.</text>
</comment>
<dbReference type="GO" id="GO:0031146">
    <property type="term" value="P:SCF-dependent proteasomal ubiquitin-dependent protein catabolic process"/>
    <property type="evidence" value="ECO:0007669"/>
    <property type="project" value="TreeGrafter"/>
</dbReference>
<dbReference type="GO" id="GO:0019005">
    <property type="term" value="C:SCF ubiquitin ligase complex"/>
    <property type="evidence" value="ECO:0007669"/>
    <property type="project" value="TreeGrafter"/>
</dbReference>
<reference evidence="2" key="1">
    <citation type="journal article" date="2015" name="Nature">
        <title>Complex archaea that bridge the gap between prokaryotes and eukaryotes.</title>
        <authorList>
            <person name="Spang A."/>
            <person name="Saw J.H."/>
            <person name="Jorgensen S.L."/>
            <person name="Zaremba-Niedzwiedzka K."/>
            <person name="Martijn J."/>
            <person name="Lind A.E."/>
            <person name="van Eijk R."/>
            <person name="Schleper C."/>
            <person name="Guy L."/>
            <person name="Ettema T.J."/>
        </authorList>
    </citation>
    <scope>NUCLEOTIDE SEQUENCE</scope>
</reference>
<sequence length="712" mass="77941">MHTRSGLTAVVFVTLGLVCLGCDRSSSSNGNLIGQSLSEDQELSREELLTYGMKYDLASGVFRFVCPVDQASARDRPASKEGRTPGTANLRGIIYDRAYLAAFFWRVTGPISCGAAERWVLQPDGVIEFHGGLDETYLGRRFRYEDLVAVLEARLSAPLVVNEVTITDPRLLARLREYDRLSEGRIAEWLPWETNVHYATHLLLRSGRVEAEPILARLMTDPSRGIKLSAINAWGALGQYTPEGAQMALAQLGENLSVCLAVTKALARTSPAGVSDLISALDHPSRRARYIVVRRLGEMGPDVAQQAVPALLKQLEEVAEDRSAVIRALAKMGVSTDEVGDAIYRATHDSNSGVRREARRALESLFGDDWRNQVPAAIAEPPRPRPAPKNPGPGRENTQYSLNSVRWAPEEADAIQALVDLGNNCNLWWDGRVMYVFFNKHKKQPDDALRHLAHFSRLKGVILHRTQFTNEALRHLKGLTQLRSLTLSGAEFTDAGLAHIAGLTNLMAINMACPNITDEGLRHLAGMSELRLLRLNGAQITDAGLAHLAGLTKLRHLELNDTLITDAGLAHLAGLTEMTSLYLQGTQVTDNGLGHLRGMMKLWALDLRRTGITDQGLGTILESDSLRGIGHLYLADTNVTDAGMSYVGQMPSLQGIALSGTSVTDEGIDQLKGLEDIHWITFPASARGSERAFREHMAGPPSVSRSGRQEEQ</sequence>
<accession>A0A0F9XX21</accession>
<protein>
    <recommendedName>
        <fullName evidence="3">Leucine Rich repeats (2 copies)</fullName>
    </recommendedName>
</protein>
<evidence type="ECO:0000313" key="2">
    <source>
        <dbReference type="EMBL" id="KKN96943.1"/>
    </source>
</evidence>
<dbReference type="EMBL" id="LAZR01000061">
    <property type="protein sequence ID" value="KKN96943.1"/>
    <property type="molecule type" value="Genomic_DNA"/>
</dbReference>
<dbReference type="AlphaFoldDB" id="A0A0F9XX21"/>